<dbReference type="Proteomes" id="UP000254508">
    <property type="component" value="Chromosome"/>
</dbReference>
<feature type="domain" description="JmjC" evidence="1">
    <location>
        <begin position="95"/>
        <end position="256"/>
    </location>
</feature>
<dbReference type="PROSITE" id="PS51184">
    <property type="entry name" value="JMJC"/>
    <property type="match status" value="1"/>
</dbReference>
<dbReference type="KEGG" id="err:DVR09_06970"/>
<protein>
    <submittedName>
        <fullName evidence="2">Transcriptional regulator</fullName>
    </submittedName>
</protein>
<evidence type="ECO:0000313" key="2">
    <source>
        <dbReference type="EMBL" id="AXK42115.1"/>
    </source>
</evidence>
<dbReference type="AlphaFoldDB" id="A0A345YDW3"/>
<dbReference type="PANTHER" id="PTHR12461:SF105">
    <property type="entry name" value="HYPOXIA-INDUCIBLE FACTOR 1-ALPHA INHIBITOR"/>
    <property type="match status" value="1"/>
</dbReference>
<proteinExistence type="predicted"/>
<organism evidence="2 3">
    <name type="scientific">Erythrobacter aureus</name>
    <dbReference type="NCBI Taxonomy" id="2182384"/>
    <lineage>
        <taxon>Bacteria</taxon>
        <taxon>Pseudomonadati</taxon>
        <taxon>Pseudomonadota</taxon>
        <taxon>Alphaproteobacteria</taxon>
        <taxon>Sphingomonadales</taxon>
        <taxon>Erythrobacteraceae</taxon>
        <taxon>Erythrobacter/Porphyrobacter group</taxon>
        <taxon>Erythrobacter</taxon>
    </lineage>
</organism>
<dbReference type="InterPro" id="IPR041667">
    <property type="entry name" value="Cupin_8"/>
</dbReference>
<dbReference type="Pfam" id="PF13621">
    <property type="entry name" value="Cupin_8"/>
    <property type="match status" value="1"/>
</dbReference>
<evidence type="ECO:0000313" key="3">
    <source>
        <dbReference type="Proteomes" id="UP000254508"/>
    </source>
</evidence>
<gene>
    <name evidence="2" type="ORF">DVR09_06970</name>
</gene>
<dbReference type="PANTHER" id="PTHR12461">
    <property type="entry name" value="HYPOXIA-INDUCIBLE FACTOR 1 ALPHA INHIBITOR-RELATED"/>
    <property type="match status" value="1"/>
</dbReference>
<keyword evidence="3" id="KW-1185">Reference proteome</keyword>
<name>A0A345YDW3_9SPHN</name>
<dbReference type="InterPro" id="IPR003347">
    <property type="entry name" value="JmjC_dom"/>
</dbReference>
<dbReference type="Gene3D" id="2.60.120.650">
    <property type="entry name" value="Cupin"/>
    <property type="match status" value="1"/>
</dbReference>
<dbReference type="OrthoDB" id="3776825at2"/>
<dbReference type="RefSeq" id="WP_115416298.1">
    <property type="nucleotide sequence ID" value="NZ_CP031357.1"/>
</dbReference>
<dbReference type="SMART" id="SM00558">
    <property type="entry name" value="JmjC"/>
    <property type="match status" value="1"/>
</dbReference>
<dbReference type="SUPFAM" id="SSF51197">
    <property type="entry name" value="Clavaminate synthase-like"/>
    <property type="match status" value="1"/>
</dbReference>
<reference evidence="3" key="1">
    <citation type="submission" date="2018-07" db="EMBL/GenBank/DDBJ databases">
        <title>Genome sequence of Erythrobacter strain YH-07, an antagonistic bacterium isolated from Yellow Sea.</title>
        <authorList>
            <person name="Tang T."/>
            <person name="Liu Q."/>
            <person name="Sun X."/>
        </authorList>
    </citation>
    <scope>NUCLEOTIDE SEQUENCE [LARGE SCALE GENOMIC DNA]</scope>
    <source>
        <strain evidence="3">YH-07</strain>
    </source>
</reference>
<sequence length="290" mass="32095">MTAHDPVLSRKASAAFPEESREAFSRAYPETPHVLHHNLQDDERLTLDALAELGAALPQSSIEYNRGDLPIGIDGKPGGNGMTIGDTIRHIATSESWAVLKNIEQAPAYRALLMDLLEELRPAIETKTGEMLTPQGFIFISSPHAVTPYHFDPEHNILLQLRGSKVMTQFPAGDTRYAPDEVHESYHLGGPRELPWTEDMMAAGTPYSIGPGEAVFVPVMAPHFVRNGPESSISLSITWRSEWSYAEAGARCFNGLVRKLGIEPKAPGRWPTSNQTKSLAFRVWRRAFGR</sequence>
<dbReference type="EMBL" id="CP031357">
    <property type="protein sequence ID" value="AXK42115.1"/>
    <property type="molecule type" value="Genomic_DNA"/>
</dbReference>
<accession>A0A345YDW3</accession>
<evidence type="ECO:0000259" key="1">
    <source>
        <dbReference type="PROSITE" id="PS51184"/>
    </source>
</evidence>